<name>A0A4U1BW92_9SPHI</name>
<dbReference type="OrthoDB" id="9763076at2"/>
<evidence type="ECO:0000313" key="3">
    <source>
        <dbReference type="Proteomes" id="UP000310477"/>
    </source>
</evidence>
<keyword evidence="1" id="KW-1133">Transmembrane helix</keyword>
<dbReference type="PANTHER" id="PTHR37947:SF1">
    <property type="entry name" value="BLL2462 PROTEIN"/>
    <property type="match status" value="1"/>
</dbReference>
<organism evidence="2 3">
    <name type="scientific">Pedobacter cryotolerans</name>
    <dbReference type="NCBI Taxonomy" id="2571270"/>
    <lineage>
        <taxon>Bacteria</taxon>
        <taxon>Pseudomonadati</taxon>
        <taxon>Bacteroidota</taxon>
        <taxon>Sphingobacteriia</taxon>
        <taxon>Sphingobacteriales</taxon>
        <taxon>Sphingobacteriaceae</taxon>
        <taxon>Pedobacter</taxon>
    </lineage>
</organism>
<evidence type="ECO:0000313" key="2">
    <source>
        <dbReference type="EMBL" id="TKB96496.1"/>
    </source>
</evidence>
<dbReference type="Proteomes" id="UP000310477">
    <property type="component" value="Unassembled WGS sequence"/>
</dbReference>
<keyword evidence="1" id="KW-0472">Membrane</keyword>
<evidence type="ECO:0008006" key="4">
    <source>
        <dbReference type="Google" id="ProtNLM"/>
    </source>
</evidence>
<comment type="caution">
    <text evidence="2">The sequence shown here is derived from an EMBL/GenBank/DDBJ whole genome shotgun (WGS) entry which is preliminary data.</text>
</comment>
<dbReference type="PANTHER" id="PTHR37947">
    <property type="entry name" value="BLL2462 PROTEIN"/>
    <property type="match status" value="1"/>
</dbReference>
<dbReference type="EMBL" id="SWBO01000018">
    <property type="protein sequence ID" value="TKB96496.1"/>
    <property type="molecule type" value="Genomic_DNA"/>
</dbReference>
<feature type="transmembrane region" description="Helical" evidence="1">
    <location>
        <begin position="6"/>
        <end position="28"/>
    </location>
</feature>
<gene>
    <name evidence="2" type="ORF">FA045_18215</name>
</gene>
<protein>
    <recommendedName>
        <fullName evidence="4">VWA domain-containing protein</fullName>
    </recommendedName>
</protein>
<accession>A0A4U1BW92</accession>
<feature type="transmembrane region" description="Helical" evidence="1">
    <location>
        <begin position="668"/>
        <end position="688"/>
    </location>
</feature>
<reference evidence="2 3" key="1">
    <citation type="submission" date="2019-04" db="EMBL/GenBank/DDBJ databases">
        <title>Pedobacter sp. AR-2-6 sp. nov., isolated from Arctic soil.</title>
        <authorList>
            <person name="Dahal R.H."/>
            <person name="Kim D.-U."/>
        </authorList>
    </citation>
    <scope>NUCLEOTIDE SEQUENCE [LARGE SCALE GENOMIC DNA]</scope>
    <source>
        <strain evidence="2 3">AR-2-6</strain>
    </source>
</reference>
<dbReference type="RefSeq" id="WP_136878514.1">
    <property type="nucleotide sequence ID" value="NZ_SWBO01000018.1"/>
</dbReference>
<keyword evidence="3" id="KW-1185">Reference proteome</keyword>
<sequence length="695" mass="77659">MGNFFSATSIFTFLACLLLGCAYAWLLYGTNRSLAKNLKLSLAALRILVVTLIGYLIFAPLVKTLSYNPEKPIIVIANDNSISVKEIVANGFNQQKYQQDLNTLVNQLAEKYEVKTYSFSDSVKDGLDYSGKGKLSNASALVSKINDELLNRNVGAVIMASDGIFNRGGNPLYELNKIKVPIYTIAMGDTIARRDVLIANINYNNLAYLDNEFMLDIQIQAFESKGETAQLTIAENGIIIKKQNLNIDAGSFVKDVEVKLKATKVGVQKYTIAISPLKNEITTKNNTQTIFIEVIDGKQKVLLASAVPHPDLATFKQAIEQNKNYEVTLALAEDLNTIDPKLFSLAILYQLPDQGSIANTFMTKLTNLNISTWYIVGAQTNISSLNQVQKILNLGRGGNSATQEIFAYPEPSFTAFNLAEESLKQLNDYDPLLMPFGNVRINGNYTTVLNQRIGKVNTQNPMLFFVNENSKKTGFLLGEGIWKWKLEEAKNEQNIPLVNELISKTVQYLSVKDDKRKFKVYSSKSTYDENEDVILNATLYNDAYESVNTPDVKLQLKYAGGKTFNYTFSKQATAYRLTIGNLPQGNYTYAAKTVLGNKEYSANGAFYVSAIIAEYQQTTANHQLLNTMAQQSNGKMLMPANLLSIAYEIEKSGQAKTISYEDRKYEELISLQWIFALLVVLLTAEWFFRKRNGEV</sequence>
<feature type="transmembrane region" description="Helical" evidence="1">
    <location>
        <begin position="40"/>
        <end position="62"/>
    </location>
</feature>
<dbReference type="AlphaFoldDB" id="A0A4U1BW92"/>
<evidence type="ECO:0000256" key="1">
    <source>
        <dbReference type="SAM" id="Phobius"/>
    </source>
</evidence>
<proteinExistence type="predicted"/>
<keyword evidence="1" id="KW-0812">Transmembrane</keyword>